<accession>A0A2Z5TMJ2</accession>
<organism evidence="1 2">
    <name type="scientific">Streptococcus ruminantium</name>
    <dbReference type="NCBI Taxonomy" id="1917441"/>
    <lineage>
        <taxon>Bacteria</taxon>
        <taxon>Bacillati</taxon>
        <taxon>Bacillota</taxon>
        <taxon>Bacilli</taxon>
        <taxon>Lactobacillales</taxon>
        <taxon>Streptococcaceae</taxon>
        <taxon>Streptococcus</taxon>
    </lineage>
</organism>
<name>A0A2Z5TMJ2_9STRE</name>
<proteinExistence type="predicted"/>
<dbReference type="AlphaFoldDB" id="A0A2Z5TMJ2"/>
<reference evidence="1 2" key="1">
    <citation type="journal article" date="2018" name="Genome Biol. Evol.">
        <title>Complete Genome Sequence of Streptococcus ruminantium sp. nov. GUT-187T (=DSM 104980T =JCM 31869T), the Type Strain of S. ruminantium, and Comparison with Genome Sequences of Streptococcus suis Strains.</title>
        <authorList>
            <person name="Tohya M."/>
            <person name="Sekizaki T."/>
            <person name="Miyoshi-Akiyama T."/>
        </authorList>
    </citation>
    <scope>NUCLEOTIDE SEQUENCE [LARGE SCALE GENOMIC DNA]</scope>
    <source>
        <strain evidence="1 2">GUT187T</strain>
    </source>
</reference>
<evidence type="ECO:0000313" key="2">
    <source>
        <dbReference type="Proteomes" id="UP000269331"/>
    </source>
</evidence>
<dbReference type="Proteomes" id="UP000269331">
    <property type="component" value="Chromosome"/>
</dbReference>
<gene>
    <name evidence="1" type="ORF">SR187_4640</name>
</gene>
<dbReference type="EMBL" id="AP018400">
    <property type="protein sequence ID" value="BBA92536.1"/>
    <property type="molecule type" value="Genomic_DNA"/>
</dbReference>
<protein>
    <submittedName>
        <fullName evidence="1">Uncharacterized protein</fullName>
    </submittedName>
</protein>
<evidence type="ECO:0000313" key="1">
    <source>
        <dbReference type="EMBL" id="BBA92536.1"/>
    </source>
</evidence>
<sequence length="41" mass="4603">MAIMRIDIEKAKRIVIEMEESGLIQFDELGNIGLLVLEGQS</sequence>
<dbReference type="KEGG" id="srq:SR187_4640"/>